<feature type="compositionally biased region" description="Low complexity" evidence="2">
    <location>
        <begin position="123"/>
        <end position="137"/>
    </location>
</feature>
<feature type="compositionally biased region" description="Basic and acidic residues" evidence="2">
    <location>
        <begin position="138"/>
        <end position="147"/>
    </location>
</feature>
<dbReference type="PANTHER" id="PTHR37293:SF9">
    <property type="entry name" value="PHI ETA ORF 22-LIKE PROTEIN"/>
    <property type="match status" value="1"/>
</dbReference>
<dbReference type="EMBL" id="JBEGDG010000002">
    <property type="protein sequence ID" value="MEQ6353543.1"/>
    <property type="molecule type" value="Genomic_DNA"/>
</dbReference>
<reference evidence="4 5" key="1">
    <citation type="submission" date="2024-06" db="EMBL/GenBank/DDBJ databases">
        <title>Lysinibacillus zambalefons sp. nov., a Novel Firmicute Isolated from the Poon Bato Zambales Hyperalkaline Spring.</title>
        <authorList>
            <person name="Aja J.A."/>
            <person name="Lazaro J.E.H."/>
            <person name="Llorin L.D."/>
            <person name="Lim K.R."/>
            <person name="Teodosio J."/>
            <person name="Dalisay D.S."/>
        </authorList>
    </citation>
    <scope>NUCLEOTIDE SEQUENCE [LARGE SCALE GENOMIC DNA]</scope>
    <source>
        <strain evidence="4 5">M3</strain>
    </source>
</reference>
<dbReference type="PANTHER" id="PTHR37293">
    <property type="entry name" value="PHAGE REPLICATION PROTEIN-RELATED"/>
    <property type="match status" value="1"/>
</dbReference>
<accession>A0ABV1MLZ7</accession>
<proteinExistence type="inferred from homology"/>
<dbReference type="Proteomes" id="UP001478862">
    <property type="component" value="Unassembled WGS sequence"/>
</dbReference>
<feature type="region of interest" description="Disordered" evidence="2">
    <location>
        <begin position="103"/>
        <end position="148"/>
    </location>
</feature>
<comment type="similarity">
    <text evidence="1">Belongs to the DnaB/DnaD family.</text>
</comment>
<dbReference type="Gene3D" id="1.10.10.630">
    <property type="entry name" value="DnaD domain-like"/>
    <property type="match status" value="1"/>
</dbReference>
<gene>
    <name evidence="4" type="ORF">ABNX05_02830</name>
</gene>
<keyword evidence="5" id="KW-1185">Reference proteome</keyword>
<evidence type="ECO:0000256" key="2">
    <source>
        <dbReference type="SAM" id="MobiDB-lite"/>
    </source>
</evidence>
<evidence type="ECO:0000313" key="4">
    <source>
        <dbReference type="EMBL" id="MEQ6353543.1"/>
    </source>
</evidence>
<dbReference type="Pfam" id="PF07261">
    <property type="entry name" value="DnaB_2"/>
    <property type="match status" value="1"/>
</dbReference>
<feature type="domain" description="DnaB/C C-terminal" evidence="3">
    <location>
        <begin position="159"/>
        <end position="229"/>
    </location>
</feature>
<sequence>MAIFRVRKKENFVVLDKGFLNDIRLSWKAKGLLAYMLSLPDDWSFSTSNLATKSKCSRESTANTIKELTKAGYIHKTQVRTNHGKFGKLELFVFETPRTEPYSKKPITVNPSPEKPITEKPPLLSNNKSLNNNVLNKNNDDDKRGHTTGENLLKTQTAYEFYEQNGFGSPVAYVTNKIDHWIDDLSEDLVIHAMKLAIENNVLRWNYVEKILQDWSNKKVTSIEEVEADKLQFAAQKQQRQNHTNRSTHQKYKEIVPEWFHQRRQNDSEIEVSQAIDFEAERQKILETFKNITGEQGK</sequence>
<name>A0ABV1MLZ7_9BACI</name>
<dbReference type="SUPFAM" id="SSF158499">
    <property type="entry name" value="DnaD domain-like"/>
    <property type="match status" value="1"/>
</dbReference>
<organism evidence="4 5">
    <name type="scientific">Lysinibacillus zambalensis</name>
    <dbReference type="NCBI Taxonomy" id="3160866"/>
    <lineage>
        <taxon>Bacteria</taxon>
        <taxon>Bacillati</taxon>
        <taxon>Bacillota</taxon>
        <taxon>Bacilli</taxon>
        <taxon>Bacillales</taxon>
        <taxon>Bacillaceae</taxon>
        <taxon>Lysinibacillus</taxon>
    </lineage>
</organism>
<dbReference type="InterPro" id="IPR053162">
    <property type="entry name" value="DnaD"/>
</dbReference>
<dbReference type="Pfam" id="PF13730">
    <property type="entry name" value="HTH_36"/>
    <property type="match status" value="1"/>
</dbReference>
<comment type="caution">
    <text evidence="4">The sequence shown here is derived from an EMBL/GenBank/DDBJ whole genome shotgun (WGS) entry which is preliminary data.</text>
</comment>
<dbReference type="InterPro" id="IPR034829">
    <property type="entry name" value="DnaD-like_sf"/>
</dbReference>
<evidence type="ECO:0000259" key="3">
    <source>
        <dbReference type="Pfam" id="PF07261"/>
    </source>
</evidence>
<evidence type="ECO:0000256" key="1">
    <source>
        <dbReference type="ARBA" id="ARBA00093462"/>
    </source>
</evidence>
<dbReference type="InterPro" id="IPR006343">
    <property type="entry name" value="DnaB/C_C"/>
</dbReference>
<evidence type="ECO:0000313" key="5">
    <source>
        <dbReference type="Proteomes" id="UP001478862"/>
    </source>
</evidence>
<protein>
    <submittedName>
        <fullName evidence="4">DnaD domain protein</fullName>
    </submittedName>
</protein>
<dbReference type="NCBIfam" id="TIGR01446">
    <property type="entry name" value="DnaD_dom"/>
    <property type="match status" value="1"/>
</dbReference>
<dbReference type="RefSeq" id="WP_349658325.1">
    <property type="nucleotide sequence ID" value="NZ_JBEGDG010000002.1"/>
</dbReference>